<proteinExistence type="predicted"/>
<protein>
    <submittedName>
        <fullName evidence="2">Uncharacterized protein</fullName>
    </submittedName>
</protein>
<keyword evidence="3" id="KW-1185">Reference proteome</keyword>
<dbReference type="EMBL" id="BQXS01010803">
    <property type="protein sequence ID" value="GKT34390.1"/>
    <property type="molecule type" value="Genomic_DNA"/>
</dbReference>
<feature type="compositionally biased region" description="Polar residues" evidence="1">
    <location>
        <begin position="161"/>
        <end position="172"/>
    </location>
</feature>
<gene>
    <name evidence="2" type="ORF">ADUPG1_007750</name>
</gene>
<organism evidence="2 3">
    <name type="scientific">Aduncisulcus paluster</name>
    <dbReference type="NCBI Taxonomy" id="2918883"/>
    <lineage>
        <taxon>Eukaryota</taxon>
        <taxon>Metamonada</taxon>
        <taxon>Carpediemonas-like organisms</taxon>
        <taxon>Aduncisulcus</taxon>
    </lineage>
</organism>
<comment type="caution">
    <text evidence="2">The sequence shown here is derived from an EMBL/GenBank/DDBJ whole genome shotgun (WGS) entry which is preliminary data.</text>
</comment>
<sequence>MSALNFGDEKLVISLENHVIYCIKRYNLVFFVGQSRTSPVFKGYSFLSLLSTLIYFHLGPICGLSSEEYDLLIPRPSKPKSYYCDREEEYVMKEAQKIRQLIEIILNLYGCVLFETHYQFHPSFSKQEMEDLIKKSEEELIGENNDIHPSVSSPEAIDPASTASPSSRWEKSTPSVVLSGRQKFEERMKRRKRIAATVAAHMRAKETEKQKGTLFSNPSDPLLPLISTYSHSFTPLLPLLPIQPTFSSVFMEANRFLFSFSSSCNLFASVLSVGGSVVCSHSSIELAHCILLLENSLLRKRNSMTSEEDHTKKYENGCEHTIRKCFIPPLTYEYPDPSAIKQERRARGMNTTSDHVDAVPLYDDGSSVTSWEESYPPRAPLPLCPSASVVYLHSVRHESSLVLSFISSSRDPCPIPFKPLSLLSSSISQALYYSLLINTPQCAEILKLKGMARPESKVDILPDCGFPSIKTQRVTTAEDIKAEFKSSIESEQSEDLPILSLPLLSSLANPLYYTPRSGMCAARVERGWMMYDLYEKGCLDCLDSHHGACALNSVEESYMPKECLTPSLLPSSTTTSSAVMQSTAKALDPTTSQGACVTIFHSTSARIKEASVSSLPSLILEPHIQHNTHAHRLLAPMIQTLSQSPTSIAITVAFSPGSPKAGHRGKKSLKKFVDKLKDNGGFLSAEKEDCNPIFEVSKDDPFIETVSCHDKSDRKFLQPIVEFELNRKDIPTRGNNPNHNPSFALDCSLCSLQHSLASEIGIRIMENVFGTRSLFGEGIYDEVIISTPDITHMLRVFDTSTACVSIGTKSYVLNAESLRACLRAGVWLWKDLCQEDII</sequence>
<dbReference type="Proteomes" id="UP001057375">
    <property type="component" value="Unassembled WGS sequence"/>
</dbReference>
<name>A0ABQ5KTQ9_9EUKA</name>
<accession>A0ABQ5KTQ9</accession>
<evidence type="ECO:0000256" key="1">
    <source>
        <dbReference type="SAM" id="MobiDB-lite"/>
    </source>
</evidence>
<feature type="region of interest" description="Disordered" evidence="1">
    <location>
        <begin position="144"/>
        <end position="172"/>
    </location>
</feature>
<evidence type="ECO:0000313" key="3">
    <source>
        <dbReference type="Proteomes" id="UP001057375"/>
    </source>
</evidence>
<reference evidence="2" key="1">
    <citation type="submission" date="2022-03" db="EMBL/GenBank/DDBJ databases">
        <title>Draft genome sequence of Aduncisulcus paluster, a free-living microaerophilic Fornicata.</title>
        <authorList>
            <person name="Yuyama I."/>
            <person name="Kume K."/>
            <person name="Tamura T."/>
            <person name="Inagaki Y."/>
            <person name="Hashimoto T."/>
        </authorList>
    </citation>
    <scope>NUCLEOTIDE SEQUENCE</scope>
    <source>
        <strain evidence="2">NY0171</strain>
    </source>
</reference>
<evidence type="ECO:0000313" key="2">
    <source>
        <dbReference type="EMBL" id="GKT34390.1"/>
    </source>
</evidence>